<comment type="caution">
    <text evidence="1">The sequence shown here is derived from an EMBL/GenBank/DDBJ whole genome shotgun (WGS) entry which is preliminary data.</text>
</comment>
<evidence type="ECO:0000313" key="1">
    <source>
        <dbReference type="EMBL" id="KAJ9127605.1"/>
    </source>
</evidence>
<gene>
    <name evidence="1" type="ORF">QFC24_001015</name>
</gene>
<accession>A0ACC2XW63</accession>
<protein>
    <submittedName>
        <fullName evidence="1">Uncharacterized protein</fullName>
    </submittedName>
</protein>
<proteinExistence type="predicted"/>
<dbReference type="EMBL" id="JASBWV010000002">
    <property type="protein sequence ID" value="KAJ9127605.1"/>
    <property type="molecule type" value="Genomic_DNA"/>
</dbReference>
<evidence type="ECO:0000313" key="2">
    <source>
        <dbReference type="Proteomes" id="UP001234202"/>
    </source>
</evidence>
<sequence length="627" mass="70275">MVYLFVFGELHAAVQSRTMPHTKRARIFVMALRFLEGWKKFVNAHPDYNVSTHFISSDLHDIVRRLCFAMLGLILRFRDISAERGKKVPLFPWRHSTEMFEHFFGMGSRVETLMGLDCKSTSPTESSADDQRPAKGYHHTYNDLRFVNVDALSTFGSDQEFEEAFQEGTKDAVTLLDMLQMLSAITDDIMEADIQLPPVDASSDRDSTQTGDDETDWREEESYRTGNDLTPEDIIHDLQGKELSAGLETACVTSAFALTSLEIEANDLIDSIPEDDLNVLLTESLRQSALINQPVPKQPDVRIPWPDLRPNTLLPVPQSELVHHQIQAMLKRRKLNECEYLSRRNERYGSKAFCLSTAPKDQDVQSDSASSLSSRAGAERDAQTGQTLQSLRASIFNKMLRYAPELGKRMSGNTAGIARGLRWTGKVAIAEESTEHEKEKRLTLQNQLVKKAQESRNKVYADWLGDRATGREGILDANVSMGEDSNLQRGDLVVFVIIKKGPAKDRAQRARVSLGIVKLDRVGNPANSGVSFAIPKTAIKAHREWNLEKTRVVNALFPTRKRIPQIRAPLATLDLNQSTTQSTTKKPSKRKAKDTEAGDTGRGKKQKKASTGEEQVVAETPQIREQV</sequence>
<keyword evidence="2" id="KW-1185">Reference proteome</keyword>
<reference evidence="1" key="1">
    <citation type="submission" date="2023-04" db="EMBL/GenBank/DDBJ databases">
        <title>Draft Genome sequencing of Naganishia species isolated from polar environments using Oxford Nanopore Technology.</title>
        <authorList>
            <person name="Leo P."/>
            <person name="Venkateswaran K."/>
        </authorList>
    </citation>
    <scope>NUCLEOTIDE SEQUENCE</scope>
    <source>
        <strain evidence="1">DBVPG 5303</strain>
    </source>
</reference>
<name>A0ACC2XW63_9TREE</name>
<organism evidence="1 2">
    <name type="scientific">Naganishia onofrii</name>
    <dbReference type="NCBI Taxonomy" id="1851511"/>
    <lineage>
        <taxon>Eukaryota</taxon>
        <taxon>Fungi</taxon>
        <taxon>Dikarya</taxon>
        <taxon>Basidiomycota</taxon>
        <taxon>Agaricomycotina</taxon>
        <taxon>Tremellomycetes</taxon>
        <taxon>Filobasidiales</taxon>
        <taxon>Filobasidiaceae</taxon>
        <taxon>Naganishia</taxon>
    </lineage>
</organism>
<dbReference type="Proteomes" id="UP001234202">
    <property type="component" value="Unassembled WGS sequence"/>
</dbReference>